<dbReference type="Gene3D" id="2.40.50.230">
    <property type="entry name" value="Gp5 N-terminal domain"/>
    <property type="match status" value="1"/>
</dbReference>
<sequence length="756" mass="80653">MADHHLAAIPSVSVEGKTYQVLRFELDEQLSELTHLECDLLDDAAALPRPKDVLDRRAVFTLSRSDGGQTRAFAGTIVLAELLADGDDVPALRVVVAPALWGLGQRADCRIFQEMSAVDIVKQVLEGAGVPADQQDWRVTEPHPPRVYTAQYRETDLDFVRRLLAEEGIYFAIHTKDDSDVVVFGDAPTGLEDIEGRTTLPFFQDFGVEGAGDRVVRVSRAVSVKSDKVFVRDYDPEKPSLKLEASAEGSDPGPHALEIYEHPARAADVSAAERLARVLLDAVQAERDVVRGETGSLALLPGRRFSLENHPYDPLNQEYLVIRSRIAGSRPRSFEVSRGDVEDGARGHHFQCEFWGVPTGTTRYRPPRRARAQVIPGAQTAMTTGPAGQEIHTDASGQVKVSFHWDRSGKKDDTSSRWIRTSQVPTGGSMLLPRVGWEVTVRHAEGDADRPFVMGRLYNALTPPPYALPEGAAKSSLQTATTPGGGSSNELRMSDTKGSEEMFINASKDMTTEVKNNATESIGNDHKKKIGSDQTTNVTNSMTSSVGANQTLSVSGNQAMKVETFHVDDIGGDHALSIGGNRDLKVGGDHKRDVAGDSALDVSGNQIDLVVGAITDETLAAFQHEVGAALIELALGHRTVTVQGDRSETAAGAKVIAVKAGRGVQVGGAMNVKVGGAIVNVANGDRVESSLGTYTELAAGAQIVKANNVVFQADGALTLVMGASILSLTPASVAILGVSAKLDGDVSDAAALVIDN</sequence>
<feature type="region of interest" description="Disordered" evidence="2">
    <location>
        <begin position="469"/>
        <end position="496"/>
    </location>
</feature>
<dbReference type="InterPro" id="IPR054030">
    <property type="entry name" value="Gp5_Vgr_C"/>
</dbReference>
<accession>A0A4P2Q0I8</accession>
<dbReference type="SUPFAM" id="SSF69279">
    <property type="entry name" value="Phage tail proteins"/>
    <property type="match status" value="2"/>
</dbReference>
<proteinExistence type="inferred from homology"/>
<feature type="domain" description="Gp5/Type VI secretion system Vgr protein OB-fold" evidence="3">
    <location>
        <begin position="393"/>
        <end position="458"/>
    </location>
</feature>
<dbReference type="SUPFAM" id="SSF69255">
    <property type="entry name" value="gp5 N-terminal domain-like"/>
    <property type="match status" value="1"/>
</dbReference>
<dbReference type="Gene3D" id="3.55.50.10">
    <property type="entry name" value="Baseplate protein-like domains"/>
    <property type="match status" value="1"/>
</dbReference>
<dbReference type="InterPro" id="IPR037026">
    <property type="entry name" value="Vgr_OB-fold_dom_sf"/>
</dbReference>
<dbReference type="NCBIfam" id="TIGR03361">
    <property type="entry name" value="VI_Rhs_Vgr"/>
    <property type="match status" value="1"/>
</dbReference>
<dbReference type="OrthoDB" id="5478177at2"/>
<name>A0A4P2Q0I8_SORCE</name>
<dbReference type="Gene3D" id="2.30.110.50">
    <property type="match status" value="1"/>
</dbReference>
<comment type="similarity">
    <text evidence="1">Belongs to the VgrG protein family.</text>
</comment>
<dbReference type="Pfam" id="PF22178">
    <property type="entry name" value="Gp5_trimer_C"/>
    <property type="match status" value="1"/>
</dbReference>
<reference evidence="5 6" key="1">
    <citation type="submission" date="2015-09" db="EMBL/GenBank/DDBJ databases">
        <title>Sorangium comparison.</title>
        <authorList>
            <person name="Zaburannyi N."/>
            <person name="Bunk B."/>
            <person name="Overmann J."/>
            <person name="Mueller R."/>
        </authorList>
    </citation>
    <scope>NUCLEOTIDE SEQUENCE [LARGE SCALE GENOMIC DNA]</scope>
    <source>
        <strain evidence="5 6">So ceGT47</strain>
    </source>
</reference>
<evidence type="ECO:0000313" key="6">
    <source>
        <dbReference type="Proteomes" id="UP000295781"/>
    </source>
</evidence>
<dbReference type="Proteomes" id="UP000295781">
    <property type="component" value="Chromosome"/>
</dbReference>
<dbReference type="InterPro" id="IPR006531">
    <property type="entry name" value="Gp5/Vgr_OB"/>
</dbReference>
<evidence type="ECO:0000259" key="4">
    <source>
        <dbReference type="Pfam" id="PF22178"/>
    </source>
</evidence>
<dbReference type="InterPro" id="IPR006533">
    <property type="entry name" value="T6SS_Vgr_RhsGE"/>
</dbReference>
<dbReference type="SUPFAM" id="SSF69349">
    <property type="entry name" value="Phage fibre proteins"/>
    <property type="match status" value="2"/>
</dbReference>
<gene>
    <name evidence="5" type="ORF">SOCEGT47_028140</name>
</gene>
<protein>
    <submittedName>
        <fullName evidence="5">Uncharacterized protein</fullName>
    </submittedName>
</protein>
<dbReference type="Pfam" id="PF05954">
    <property type="entry name" value="Phage_GPD"/>
    <property type="match status" value="1"/>
</dbReference>
<dbReference type="EMBL" id="CP012670">
    <property type="protein sequence ID" value="AUX22313.1"/>
    <property type="molecule type" value="Genomic_DNA"/>
</dbReference>
<dbReference type="Gene3D" id="4.10.220.110">
    <property type="match status" value="1"/>
</dbReference>
<dbReference type="InterPro" id="IPR017847">
    <property type="entry name" value="T6SS_RhsGE_Vgr_subset"/>
</dbReference>
<evidence type="ECO:0000313" key="5">
    <source>
        <dbReference type="EMBL" id="AUX22313.1"/>
    </source>
</evidence>
<dbReference type="Pfam" id="PF04717">
    <property type="entry name" value="Phage_base_V"/>
    <property type="match status" value="1"/>
</dbReference>
<evidence type="ECO:0000256" key="2">
    <source>
        <dbReference type="SAM" id="MobiDB-lite"/>
    </source>
</evidence>
<dbReference type="NCBIfam" id="TIGR01646">
    <property type="entry name" value="vgr_GE"/>
    <property type="match status" value="1"/>
</dbReference>
<organism evidence="5 6">
    <name type="scientific">Sorangium cellulosum</name>
    <name type="common">Polyangium cellulosum</name>
    <dbReference type="NCBI Taxonomy" id="56"/>
    <lineage>
        <taxon>Bacteria</taxon>
        <taxon>Pseudomonadati</taxon>
        <taxon>Myxococcota</taxon>
        <taxon>Polyangia</taxon>
        <taxon>Polyangiales</taxon>
        <taxon>Polyangiaceae</taxon>
        <taxon>Sorangium</taxon>
    </lineage>
</organism>
<evidence type="ECO:0000259" key="3">
    <source>
        <dbReference type="Pfam" id="PF04717"/>
    </source>
</evidence>
<feature type="domain" description="Gp5/Type VI secretion system Vgr C-terminal trimerisation" evidence="4">
    <location>
        <begin position="475"/>
        <end position="586"/>
    </location>
</feature>
<dbReference type="AlphaFoldDB" id="A0A4P2Q0I8"/>
<dbReference type="RefSeq" id="WP_129347498.1">
    <property type="nucleotide sequence ID" value="NZ_CP012670.1"/>
</dbReference>
<evidence type="ECO:0000256" key="1">
    <source>
        <dbReference type="ARBA" id="ARBA00005558"/>
    </source>
</evidence>